<sequence>MESDKSGDVSEGLRNLIMQHADSRTLLKHYLSHEMVADTRAITQGLEPQRAVMKAMCSLGSSISKRRPTKLTAGQSASVNRDPRIRGLVQGRDALRAASRRSADAVRKYRAAANEVEKQKTAVRRALLVTIREAFDDEQAVDDIERHVLRVVFETGKWGRVWEVIDAIADDDVVALVVGRVVVLDEEGLDGLAYNTFG</sequence>
<gene>
    <name evidence="1" type="ORF">B0T24DRAFT_712121</name>
</gene>
<evidence type="ECO:0000313" key="1">
    <source>
        <dbReference type="EMBL" id="KAK3364835.1"/>
    </source>
</evidence>
<dbReference type="Pfam" id="PF11917">
    <property type="entry name" value="DUF3435"/>
    <property type="match status" value="1"/>
</dbReference>
<name>A0AAE0JVH2_9PEZI</name>
<accession>A0AAE0JVH2</accession>
<protein>
    <submittedName>
        <fullName evidence="1">Uncharacterized protein</fullName>
    </submittedName>
</protein>
<dbReference type="PANTHER" id="PTHR37535:SF2">
    <property type="entry name" value="FINGER DOMAIN PROTEIN, PUTATIVE (AFU_ORTHOLOGUE AFUA_6G09300)-RELATED"/>
    <property type="match status" value="1"/>
</dbReference>
<proteinExistence type="predicted"/>
<dbReference type="AlphaFoldDB" id="A0AAE0JVH2"/>
<reference evidence="1" key="2">
    <citation type="submission" date="2023-06" db="EMBL/GenBank/DDBJ databases">
        <authorList>
            <consortium name="Lawrence Berkeley National Laboratory"/>
            <person name="Haridas S."/>
            <person name="Hensen N."/>
            <person name="Bonometti L."/>
            <person name="Westerberg I."/>
            <person name="Brannstrom I.O."/>
            <person name="Guillou S."/>
            <person name="Cros-Aarteil S."/>
            <person name="Calhoun S."/>
            <person name="Kuo A."/>
            <person name="Mondo S."/>
            <person name="Pangilinan J."/>
            <person name="Riley R."/>
            <person name="Labutti K."/>
            <person name="Andreopoulos B."/>
            <person name="Lipzen A."/>
            <person name="Chen C."/>
            <person name="Yanf M."/>
            <person name="Daum C."/>
            <person name="Ng V."/>
            <person name="Clum A."/>
            <person name="Steindorff A."/>
            <person name="Ohm R."/>
            <person name="Martin F."/>
            <person name="Silar P."/>
            <person name="Natvig D."/>
            <person name="Lalanne C."/>
            <person name="Gautier V."/>
            <person name="Ament-Velasquez S.L."/>
            <person name="Kruys A."/>
            <person name="Hutchinson M.I."/>
            <person name="Powell A.J."/>
            <person name="Barry K."/>
            <person name="Miller A.N."/>
            <person name="Grigoriev I.V."/>
            <person name="Debuchy R."/>
            <person name="Gladieux P."/>
            <person name="Thoren M.H."/>
            <person name="Johannesson H."/>
        </authorList>
    </citation>
    <scope>NUCLEOTIDE SEQUENCE</scope>
    <source>
        <strain evidence="1">CBS 958.72</strain>
    </source>
</reference>
<reference evidence="1" key="1">
    <citation type="journal article" date="2023" name="Mol. Phylogenet. Evol.">
        <title>Genome-scale phylogeny and comparative genomics of the fungal order Sordariales.</title>
        <authorList>
            <person name="Hensen N."/>
            <person name="Bonometti L."/>
            <person name="Westerberg I."/>
            <person name="Brannstrom I.O."/>
            <person name="Guillou S."/>
            <person name="Cros-Aarteil S."/>
            <person name="Calhoun S."/>
            <person name="Haridas S."/>
            <person name="Kuo A."/>
            <person name="Mondo S."/>
            <person name="Pangilinan J."/>
            <person name="Riley R."/>
            <person name="LaButti K."/>
            <person name="Andreopoulos B."/>
            <person name="Lipzen A."/>
            <person name="Chen C."/>
            <person name="Yan M."/>
            <person name="Daum C."/>
            <person name="Ng V."/>
            <person name="Clum A."/>
            <person name="Steindorff A."/>
            <person name="Ohm R.A."/>
            <person name="Martin F."/>
            <person name="Silar P."/>
            <person name="Natvig D.O."/>
            <person name="Lalanne C."/>
            <person name="Gautier V."/>
            <person name="Ament-Velasquez S.L."/>
            <person name="Kruys A."/>
            <person name="Hutchinson M.I."/>
            <person name="Powell A.J."/>
            <person name="Barry K."/>
            <person name="Miller A.N."/>
            <person name="Grigoriev I.V."/>
            <person name="Debuchy R."/>
            <person name="Gladieux P."/>
            <person name="Hiltunen Thoren M."/>
            <person name="Johannesson H."/>
        </authorList>
    </citation>
    <scope>NUCLEOTIDE SEQUENCE</scope>
    <source>
        <strain evidence="1">CBS 958.72</strain>
    </source>
</reference>
<dbReference type="Proteomes" id="UP001287356">
    <property type="component" value="Unassembled WGS sequence"/>
</dbReference>
<organism evidence="1 2">
    <name type="scientific">Lasiosphaeria ovina</name>
    <dbReference type="NCBI Taxonomy" id="92902"/>
    <lineage>
        <taxon>Eukaryota</taxon>
        <taxon>Fungi</taxon>
        <taxon>Dikarya</taxon>
        <taxon>Ascomycota</taxon>
        <taxon>Pezizomycotina</taxon>
        <taxon>Sordariomycetes</taxon>
        <taxon>Sordariomycetidae</taxon>
        <taxon>Sordariales</taxon>
        <taxon>Lasiosphaeriaceae</taxon>
        <taxon>Lasiosphaeria</taxon>
    </lineage>
</organism>
<dbReference type="PANTHER" id="PTHR37535">
    <property type="entry name" value="FLUG DOMAIN PROTEIN"/>
    <property type="match status" value="1"/>
</dbReference>
<keyword evidence="2" id="KW-1185">Reference proteome</keyword>
<evidence type="ECO:0000313" key="2">
    <source>
        <dbReference type="Proteomes" id="UP001287356"/>
    </source>
</evidence>
<dbReference type="InterPro" id="IPR021842">
    <property type="entry name" value="DUF3435"/>
</dbReference>
<dbReference type="EMBL" id="JAULSN010000009">
    <property type="protein sequence ID" value="KAK3364835.1"/>
    <property type="molecule type" value="Genomic_DNA"/>
</dbReference>
<comment type="caution">
    <text evidence="1">The sequence shown here is derived from an EMBL/GenBank/DDBJ whole genome shotgun (WGS) entry which is preliminary data.</text>
</comment>